<gene>
    <name evidence="3" type="ORF">FHW37_106135</name>
</gene>
<feature type="transmembrane region" description="Helical" evidence="1">
    <location>
        <begin position="238"/>
        <end position="258"/>
    </location>
</feature>
<feature type="transmembrane region" description="Helical" evidence="1">
    <location>
        <begin position="153"/>
        <end position="171"/>
    </location>
</feature>
<keyword evidence="1" id="KW-1133">Transmembrane helix</keyword>
<evidence type="ECO:0000313" key="3">
    <source>
        <dbReference type="EMBL" id="TWF50175.1"/>
    </source>
</evidence>
<dbReference type="GO" id="GO:0016020">
    <property type="term" value="C:membrane"/>
    <property type="evidence" value="ECO:0007669"/>
    <property type="project" value="InterPro"/>
</dbReference>
<protein>
    <submittedName>
        <fullName evidence="3">EamA domain-containing membrane protein RarD</fullName>
    </submittedName>
</protein>
<evidence type="ECO:0000259" key="2">
    <source>
        <dbReference type="Pfam" id="PF00892"/>
    </source>
</evidence>
<feature type="domain" description="EamA" evidence="2">
    <location>
        <begin position="10"/>
        <end position="141"/>
    </location>
</feature>
<feature type="transmembrane region" description="Helical" evidence="1">
    <location>
        <begin position="128"/>
        <end position="147"/>
    </location>
</feature>
<reference evidence="3 4" key="1">
    <citation type="submission" date="2019-06" db="EMBL/GenBank/DDBJ databases">
        <title>Sorghum-associated microbial communities from plants grown in Nebraska, USA.</title>
        <authorList>
            <person name="Schachtman D."/>
        </authorList>
    </citation>
    <scope>NUCLEOTIDE SEQUENCE [LARGE SCALE GENOMIC DNA]</scope>
    <source>
        <strain evidence="3 4">1225</strain>
    </source>
</reference>
<feature type="transmembrane region" description="Helical" evidence="1">
    <location>
        <begin position="183"/>
        <end position="205"/>
    </location>
</feature>
<keyword evidence="4" id="KW-1185">Reference proteome</keyword>
<feature type="transmembrane region" description="Helical" evidence="1">
    <location>
        <begin position="70"/>
        <end position="91"/>
    </location>
</feature>
<dbReference type="PANTHER" id="PTHR22911">
    <property type="entry name" value="ACYL-MALONYL CONDENSING ENZYME-RELATED"/>
    <property type="match status" value="1"/>
</dbReference>
<feature type="transmembrane region" description="Helical" evidence="1">
    <location>
        <begin position="12"/>
        <end position="33"/>
    </location>
</feature>
<feature type="transmembrane region" description="Helical" evidence="1">
    <location>
        <begin position="97"/>
        <end position="116"/>
    </location>
</feature>
<dbReference type="InterPro" id="IPR037185">
    <property type="entry name" value="EmrE-like"/>
</dbReference>
<comment type="caution">
    <text evidence="3">The sequence shown here is derived from an EMBL/GenBank/DDBJ whole genome shotgun (WGS) entry which is preliminary data.</text>
</comment>
<evidence type="ECO:0000313" key="4">
    <source>
        <dbReference type="Proteomes" id="UP000320653"/>
    </source>
</evidence>
<sequence>MLIVKNSYGTGILLVTLSYLLFSSHDALIKILVVSVTTWQILFFRSSTVLIGCLIIGGRQTATRAVRSSIIKPMAIRSIFLIAAWISYYTAAKSLQLGQLTTIYFAAPVVATLLAGPMLGETVSISRWLAVIIGFIGVVVASDPAGLTISLPVYLVFQAACLWAFCMVLLRRTAMHETSLVQMIITNFFFVLFSGGMVLMSWTSINLTTAGLLAAVGVIGGLAQFTAFEAMRRAPVSVLAPFEYSSLVWAFVLGYLIWGDIPALHVAIGAVLIGCAGLIIIFNEKLGRKIRSSDDGGERQAL</sequence>
<keyword evidence="1" id="KW-0472">Membrane</keyword>
<accession>A0A561QIJ9</accession>
<dbReference type="EMBL" id="VIWP01000006">
    <property type="protein sequence ID" value="TWF50175.1"/>
    <property type="molecule type" value="Genomic_DNA"/>
</dbReference>
<feature type="transmembrane region" description="Helical" evidence="1">
    <location>
        <begin position="211"/>
        <end position="231"/>
    </location>
</feature>
<feature type="transmembrane region" description="Helical" evidence="1">
    <location>
        <begin position="39"/>
        <end position="58"/>
    </location>
</feature>
<evidence type="ECO:0000256" key="1">
    <source>
        <dbReference type="SAM" id="Phobius"/>
    </source>
</evidence>
<keyword evidence="1" id="KW-0812">Transmembrane</keyword>
<feature type="transmembrane region" description="Helical" evidence="1">
    <location>
        <begin position="264"/>
        <end position="282"/>
    </location>
</feature>
<dbReference type="AlphaFoldDB" id="A0A561QIJ9"/>
<name>A0A561QIJ9_9HYPH</name>
<dbReference type="Proteomes" id="UP000320653">
    <property type="component" value="Unassembled WGS sequence"/>
</dbReference>
<proteinExistence type="predicted"/>
<organism evidence="3 4">
    <name type="scientific">Neorhizobium alkalisoli</name>
    <dbReference type="NCBI Taxonomy" id="528178"/>
    <lineage>
        <taxon>Bacteria</taxon>
        <taxon>Pseudomonadati</taxon>
        <taxon>Pseudomonadota</taxon>
        <taxon>Alphaproteobacteria</taxon>
        <taxon>Hyphomicrobiales</taxon>
        <taxon>Rhizobiaceae</taxon>
        <taxon>Rhizobium/Agrobacterium group</taxon>
        <taxon>Neorhizobium</taxon>
    </lineage>
</organism>
<dbReference type="InterPro" id="IPR000620">
    <property type="entry name" value="EamA_dom"/>
</dbReference>
<dbReference type="Pfam" id="PF00892">
    <property type="entry name" value="EamA"/>
    <property type="match status" value="1"/>
</dbReference>
<dbReference type="SUPFAM" id="SSF103481">
    <property type="entry name" value="Multidrug resistance efflux transporter EmrE"/>
    <property type="match status" value="2"/>
</dbReference>
<dbReference type="PANTHER" id="PTHR22911:SF103">
    <property type="entry name" value="BLR2811 PROTEIN"/>
    <property type="match status" value="1"/>
</dbReference>